<dbReference type="SUPFAM" id="SSF51735">
    <property type="entry name" value="NAD(P)-binding Rossmann-fold domains"/>
    <property type="match status" value="1"/>
</dbReference>
<protein>
    <submittedName>
        <fullName evidence="4">Linear gramicidin synthase subunit D</fullName>
    </submittedName>
</protein>
<dbReference type="PATRIC" id="fig|1653479.3.peg.416"/>
<dbReference type="Gene3D" id="3.40.50.720">
    <property type="entry name" value="NAD(P)-binding Rossmann-like Domain"/>
    <property type="match status" value="1"/>
</dbReference>
<name>A0A143QFR0_RHOFA</name>
<dbReference type="RefSeq" id="WP_027498234.1">
    <property type="nucleotide sequence ID" value="NZ_CP015220.1"/>
</dbReference>
<accession>A0A143QFR0</accession>
<reference evidence="5" key="2">
    <citation type="submission" date="2016-04" db="EMBL/GenBank/DDBJ databases">
        <title>Complete Genome and Plasmid Sequences for Rhodococcus fascians D188 and Draft Sequences for Rhodococcus spp. Isolates PBTS 1 and PBTS 2.</title>
        <authorList>
            <person name="Stamer R."/>
            <person name="Vereecke D."/>
            <person name="Zhang Y."/>
            <person name="Schilkey F."/>
            <person name="Devitt N."/>
            <person name="Randall J."/>
        </authorList>
    </citation>
    <scope>NUCLEOTIDE SEQUENCE [LARGE SCALE GENOMIC DNA]</scope>
    <source>
        <strain evidence="5">PBTS2</strain>
    </source>
</reference>
<dbReference type="PANTHER" id="PTHR44845">
    <property type="entry name" value="CARRIER DOMAIN-CONTAINING PROTEIN"/>
    <property type="match status" value="1"/>
</dbReference>
<evidence type="ECO:0000259" key="3">
    <source>
        <dbReference type="Pfam" id="PF07993"/>
    </source>
</evidence>
<evidence type="ECO:0000313" key="5">
    <source>
        <dbReference type="Proteomes" id="UP000076038"/>
    </source>
</evidence>
<dbReference type="AlphaFoldDB" id="A0A143QFR0"/>
<dbReference type="Pfam" id="PF07993">
    <property type="entry name" value="NAD_binding_4"/>
    <property type="match status" value="1"/>
</dbReference>
<proteinExistence type="predicted"/>
<evidence type="ECO:0000256" key="1">
    <source>
        <dbReference type="ARBA" id="ARBA00022450"/>
    </source>
</evidence>
<reference evidence="4 5" key="1">
    <citation type="journal article" date="2016" name="Genome Announc.">
        <title>Complete Genome and Plasmid Sequences for Rhodococcus fascians D188 and Draft Sequences for Rhodococcus Isolates PBTS 1 and PBTS 2.</title>
        <authorList>
            <person name="Stamler R.A."/>
            <person name="Vereecke D."/>
            <person name="Zhang Y."/>
            <person name="Schilkey F."/>
            <person name="Devitt N."/>
            <person name="Randall J.J."/>
        </authorList>
    </citation>
    <scope>NUCLEOTIDE SEQUENCE [LARGE SCALE GENOMIC DNA]</scope>
    <source>
        <strain evidence="4 5">PBTS2</strain>
    </source>
</reference>
<feature type="domain" description="Thioester reductase (TE)" evidence="3">
    <location>
        <begin position="77"/>
        <end position="304"/>
    </location>
</feature>
<dbReference type="PANTHER" id="PTHR44845:SF6">
    <property type="entry name" value="BETA-ALANINE-ACTIVATING ENZYME"/>
    <property type="match status" value="1"/>
</dbReference>
<sequence>MHVEALFGDGSLRPVWPHADALITSECTGLRFAGKYADVVALSNGDPTALRPFVDEDTRRRVASMAPPRTDTALVFGANGFLGAHLIGRLTRDSAVEVVYAMVRPTEEETAFERLQRTFDQYEIEVDADKIRIVEGTPTTFRFGLDKAAYYDLAAGVGQIFNCASSTDYTESYAELRDDWFVSVLRILEFSITSARKHLTYVGSIGAHLYQKPEDFRRPDSWWYSGYAQMKWVNATLLGWLSMSDTYSVTLCEAPYILGSTELGRDPGRVYSFWRIIELAIAAGAIWDGPGMNYVPVDVMCDVMASNSLRSHPLTRLLPSNPTGYGHDLYAELLGLDLVSWEEFKERVSVRISPRFAETMLADNIDQLMRLVHKPEAILPLDHDISWCDHRRLFELYFEKAQLKTLTPAAVN</sequence>
<dbReference type="InterPro" id="IPR013120">
    <property type="entry name" value="FAR_NAD-bd"/>
</dbReference>
<keyword evidence="2" id="KW-0597">Phosphoprotein</keyword>
<dbReference type="EMBL" id="CP015220">
    <property type="protein sequence ID" value="AMY21739.1"/>
    <property type="molecule type" value="Genomic_DNA"/>
</dbReference>
<dbReference type="InterPro" id="IPR036291">
    <property type="entry name" value="NAD(P)-bd_dom_sf"/>
</dbReference>
<keyword evidence="5" id="KW-1185">Reference proteome</keyword>
<keyword evidence="1" id="KW-0596">Phosphopantetheine</keyword>
<gene>
    <name evidence="4" type="primary">lgrD_1</name>
    <name evidence="4" type="ORF">A3Q41_00415</name>
</gene>
<dbReference type="KEGG" id="rhs:A3Q41_00415"/>
<dbReference type="Proteomes" id="UP000076038">
    <property type="component" value="Chromosome"/>
</dbReference>
<evidence type="ECO:0000313" key="4">
    <source>
        <dbReference type="EMBL" id="AMY21739.1"/>
    </source>
</evidence>
<evidence type="ECO:0000256" key="2">
    <source>
        <dbReference type="ARBA" id="ARBA00022553"/>
    </source>
</evidence>
<dbReference type="OrthoDB" id="2472181at2"/>
<organism evidence="4 5">
    <name type="scientific">Rhodococcoides fascians</name>
    <name type="common">Rhodococcus fascians</name>
    <dbReference type="NCBI Taxonomy" id="1828"/>
    <lineage>
        <taxon>Bacteria</taxon>
        <taxon>Bacillati</taxon>
        <taxon>Actinomycetota</taxon>
        <taxon>Actinomycetes</taxon>
        <taxon>Mycobacteriales</taxon>
        <taxon>Nocardiaceae</taxon>
        <taxon>Rhodococcoides</taxon>
    </lineage>
</organism>